<organism evidence="9 10">
    <name type="scientific">Candidatus Chloroploca asiatica</name>
    <dbReference type="NCBI Taxonomy" id="1506545"/>
    <lineage>
        <taxon>Bacteria</taxon>
        <taxon>Bacillati</taxon>
        <taxon>Chloroflexota</taxon>
        <taxon>Chloroflexia</taxon>
        <taxon>Chloroflexales</taxon>
        <taxon>Chloroflexineae</taxon>
        <taxon>Oscillochloridaceae</taxon>
        <taxon>Candidatus Chloroploca</taxon>
    </lineage>
</organism>
<dbReference type="InterPro" id="IPR036890">
    <property type="entry name" value="HATPase_C_sf"/>
</dbReference>
<dbReference type="CDD" id="cd00082">
    <property type="entry name" value="HisKA"/>
    <property type="match status" value="1"/>
</dbReference>
<dbReference type="InterPro" id="IPR003018">
    <property type="entry name" value="GAF"/>
</dbReference>
<dbReference type="PRINTS" id="PR00344">
    <property type="entry name" value="BCTRLSENSOR"/>
</dbReference>
<protein>
    <recommendedName>
        <fullName evidence="2">histidine kinase</fullName>
        <ecNumber evidence="2">2.7.13.3</ecNumber>
    </recommendedName>
</protein>
<feature type="transmembrane region" description="Helical" evidence="7">
    <location>
        <begin position="46"/>
        <end position="65"/>
    </location>
</feature>
<dbReference type="Gene3D" id="3.30.565.10">
    <property type="entry name" value="Histidine kinase-like ATPase, C-terminal domain"/>
    <property type="match status" value="1"/>
</dbReference>
<evidence type="ECO:0000313" key="9">
    <source>
        <dbReference type="EMBL" id="PDV96581.1"/>
    </source>
</evidence>
<reference evidence="9 10" key="1">
    <citation type="submission" date="2016-05" db="EMBL/GenBank/DDBJ databases">
        <authorList>
            <person name="Lavstsen T."/>
            <person name="Jespersen J.S."/>
        </authorList>
    </citation>
    <scope>NUCLEOTIDE SEQUENCE [LARGE SCALE GENOMIC DNA]</scope>
    <source>
        <strain evidence="9 10">B7-9</strain>
    </source>
</reference>
<feature type="transmembrane region" description="Helical" evidence="7">
    <location>
        <begin position="157"/>
        <end position="176"/>
    </location>
</feature>
<gene>
    <name evidence="9" type="ORF">A9Q02_06390</name>
</gene>
<feature type="domain" description="Histidine kinase" evidence="8">
    <location>
        <begin position="498"/>
        <end position="717"/>
    </location>
</feature>
<keyword evidence="5" id="KW-0418">Kinase</keyword>
<dbReference type="EC" id="2.7.13.3" evidence="2"/>
<feature type="transmembrane region" description="Helical" evidence="7">
    <location>
        <begin position="126"/>
        <end position="145"/>
    </location>
</feature>
<feature type="transmembrane region" description="Helical" evidence="7">
    <location>
        <begin position="21"/>
        <end position="40"/>
    </location>
</feature>
<dbReference type="FunFam" id="3.30.565.10:FF:000006">
    <property type="entry name" value="Sensor histidine kinase WalK"/>
    <property type="match status" value="1"/>
</dbReference>
<dbReference type="SMART" id="SM00065">
    <property type="entry name" value="GAF"/>
    <property type="match status" value="1"/>
</dbReference>
<comment type="catalytic activity">
    <reaction evidence="1">
        <text>ATP + protein L-histidine = ADP + protein N-phospho-L-histidine.</text>
        <dbReference type="EC" id="2.7.13.3"/>
    </reaction>
</comment>
<evidence type="ECO:0000259" key="8">
    <source>
        <dbReference type="PROSITE" id="PS50109"/>
    </source>
</evidence>
<dbReference type="RefSeq" id="WP_097655301.1">
    <property type="nucleotide sequence ID" value="NZ_LYXE01000188.1"/>
</dbReference>
<comment type="caution">
    <text evidence="9">The sequence shown here is derived from an EMBL/GenBank/DDBJ whole genome shotgun (WGS) entry which is preliminary data.</text>
</comment>
<evidence type="ECO:0000256" key="6">
    <source>
        <dbReference type="ARBA" id="ARBA00023012"/>
    </source>
</evidence>
<dbReference type="CDD" id="cd00075">
    <property type="entry name" value="HATPase"/>
    <property type="match status" value="1"/>
</dbReference>
<evidence type="ECO:0000256" key="7">
    <source>
        <dbReference type="SAM" id="Phobius"/>
    </source>
</evidence>
<keyword evidence="3" id="KW-0597">Phosphoprotein</keyword>
<evidence type="ECO:0000256" key="1">
    <source>
        <dbReference type="ARBA" id="ARBA00000085"/>
    </source>
</evidence>
<dbReference type="InterPro" id="IPR005467">
    <property type="entry name" value="His_kinase_dom"/>
</dbReference>
<dbReference type="Pfam" id="PF00512">
    <property type="entry name" value="HisKA"/>
    <property type="match status" value="1"/>
</dbReference>
<dbReference type="SMART" id="SM00387">
    <property type="entry name" value="HATPase_c"/>
    <property type="match status" value="1"/>
</dbReference>
<dbReference type="PROSITE" id="PS50109">
    <property type="entry name" value="HIS_KIN"/>
    <property type="match status" value="1"/>
</dbReference>
<keyword evidence="7" id="KW-0812">Transmembrane</keyword>
<dbReference type="InterPro" id="IPR036097">
    <property type="entry name" value="HisK_dim/P_sf"/>
</dbReference>
<dbReference type="InterPro" id="IPR003594">
    <property type="entry name" value="HATPase_dom"/>
</dbReference>
<dbReference type="InterPro" id="IPR004358">
    <property type="entry name" value="Sig_transdc_His_kin-like_C"/>
</dbReference>
<dbReference type="SUPFAM" id="SSF55781">
    <property type="entry name" value="GAF domain-like"/>
    <property type="match status" value="1"/>
</dbReference>
<evidence type="ECO:0000256" key="5">
    <source>
        <dbReference type="ARBA" id="ARBA00022777"/>
    </source>
</evidence>
<dbReference type="SUPFAM" id="SSF47384">
    <property type="entry name" value="Homodimeric domain of signal transducing histidine kinase"/>
    <property type="match status" value="1"/>
</dbReference>
<dbReference type="Proteomes" id="UP000220922">
    <property type="component" value="Unassembled WGS sequence"/>
</dbReference>
<dbReference type="EMBL" id="LYXE01000188">
    <property type="protein sequence ID" value="PDV96581.1"/>
    <property type="molecule type" value="Genomic_DNA"/>
</dbReference>
<dbReference type="InterPro" id="IPR003661">
    <property type="entry name" value="HisK_dim/P_dom"/>
</dbReference>
<dbReference type="Gene3D" id="3.30.450.40">
    <property type="match status" value="1"/>
</dbReference>
<dbReference type="SUPFAM" id="SSF55874">
    <property type="entry name" value="ATPase domain of HSP90 chaperone/DNA topoisomerase II/histidine kinase"/>
    <property type="match status" value="1"/>
</dbReference>
<name>A0A2H3KW54_9CHLR</name>
<dbReference type="PANTHER" id="PTHR43711:SF31">
    <property type="entry name" value="HISTIDINE KINASE"/>
    <property type="match status" value="1"/>
</dbReference>
<keyword evidence="7" id="KW-0472">Membrane</keyword>
<dbReference type="Pfam" id="PF01590">
    <property type="entry name" value="GAF"/>
    <property type="match status" value="1"/>
</dbReference>
<dbReference type="InterPro" id="IPR029016">
    <property type="entry name" value="GAF-like_dom_sf"/>
</dbReference>
<evidence type="ECO:0000313" key="10">
    <source>
        <dbReference type="Proteomes" id="UP000220922"/>
    </source>
</evidence>
<dbReference type="Pfam" id="PF02518">
    <property type="entry name" value="HATPase_c"/>
    <property type="match status" value="1"/>
</dbReference>
<proteinExistence type="predicted"/>
<sequence length="727" mass="80674">MAATEPPLARDPFWLRATIRTGVRAMLPLPVLGLAWWLALMSLETTTTFGLVIYAVVNLMLLAGLIKADQQRHERALFALLFVSVASDAFLAWFLFATAGPLTLGIFPLYVVMVLKALCYRRITLWTLLVPALVGPVDLAVLYLTQRPEAFSTEEWLAFWGIVASSVFFVVLLLVLTEQRMVTARRVSLRLEQDRYANAEHVAELEGIATDLRSRIRRQQTLEESLRAITGLLSLDAVLSQILDSLRQMLGSRPVKATALTLARRDHFDHRLLSDDSRLTSELAWAEALASHVIAARTSLLVGDASSEPEWLALQPFGIKSALSVPLIDPDDQVLGALTIVSDEPHLFTSVESRYLTSFSIQASIAIHNADLHTQLTRQRLLLEAVLRDIGDALLVVDAHGALLLGNSHAYQALQHNDVHAGKLREVLDQLNQEIREHEVPVLTRELTVGEGDDELHYEIFASLVRVPDEGPCPVAFVLHDVTSLKIQELQRVEFISMVSHELRNPLNTLNGFLKVVLQGKAGALNALQQEFLALADEQADALKGRITELLEFNRLEAGRLQLHPDWSDLTDLLLMTVARFQLQADQAGLAIVAHIPPSIPELLMDTERVGQVVTNLIENAIKATPSGGTITVGVDVHERDVEVYVRDTGIGISPEEQEKIFDRFYQVKNRSVTQGVHLGLGLSICQQIIEGHNGRLWVESEEGKGSRFAFVLPLVLREQTISEPIH</sequence>
<dbReference type="Gene3D" id="1.10.287.130">
    <property type="match status" value="1"/>
</dbReference>
<keyword evidence="4" id="KW-0808">Transferase</keyword>
<dbReference type="OrthoDB" id="9813151at2"/>
<dbReference type="SMART" id="SM00388">
    <property type="entry name" value="HisKA"/>
    <property type="match status" value="1"/>
</dbReference>
<evidence type="ECO:0000256" key="4">
    <source>
        <dbReference type="ARBA" id="ARBA00022679"/>
    </source>
</evidence>
<evidence type="ECO:0000256" key="3">
    <source>
        <dbReference type="ARBA" id="ARBA00022553"/>
    </source>
</evidence>
<dbReference type="GO" id="GO:0000155">
    <property type="term" value="F:phosphorelay sensor kinase activity"/>
    <property type="evidence" value="ECO:0007669"/>
    <property type="project" value="InterPro"/>
</dbReference>
<keyword evidence="10" id="KW-1185">Reference proteome</keyword>
<keyword evidence="7" id="KW-1133">Transmembrane helix</keyword>
<accession>A0A2H3KW54</accession>
<dbReference type="PANTHER" id="PTHR43711">
    <property type="entry name" value="TWO-COMPONENT HISTIDINE KINASE"/>
    <property type="match status" value="1"/>
</dbReference>
<dbReference type="AlphaFoldDB" id="A0A2H3KW54"/>
<dbReference type="InterPro" id="IPR050736">
    <property type="entry name" value="Sensor_HK_Regulatory"/>
</dbReference>
<evidence type="ECO:0000256" key="2">
    <source>
        <dbReference type="ARBA" id="ARBA00012438"/>
    </source>
</evidence>
<keyword evidence="6" id="KW-0902">Two-component regulatory system</keyword>